<feature type="domain" description="DUF83" evidence="10">
    <location>
        <begin position="4"/>
        <end position="162"/>
    </location>
</feature>
<dbReference type="EC" id="3.1.12.1" evidence="9"/>
<dbReference type="Gene3D" id="3.90.320.10">
    <property type="match status" value="1"/>
</dbReference>
<keyword evidence="2 9" id="KW-0479">Metal-binding</keyword>
<evidence type="ECO:0000256" key="4">
    <source>
        <dbReference type="ARBA" id="ARBA00022839"/>
    </source>
</evidence>
<dbReference type="NCBIfam" id="TIGR00372">
    <property type="entry name" value="cas4"/>
    <property type="match status" value="1"/>
</dbReference>
<keyword evidence="5 9" id="KW-0408">Iron</keyword>
<comment type="function">
    <text evidence="9">CRISPR (clustered regularly interspaced short palindromic repeat) is an adaptive immune system that provides protection against mobile genetic elements (viruses, transposable elements and conjugative plasmids). CRISPR clusters contain sequences complementary to antecedent mobile elements and target invading nucleic acids. CRISPR clusters are transcribed and processed into CRISPR RNA (crRNA).</text>
</comment>
<evidence type="ECO:0000256" key="1">
    <source>
        <dbReference type="ARBA" id="ARBA00022722"/>
    </source>
</evidence>
<dbReference type="GO" id="GO:0004527">
    <property type="term" value="F:exonuclease activity"/>
    <property type="evidence" value="ECO:0007669"/>
    <property type="project" value="UniProtKB-KW"/>
</dbReference>
<evidence type="ECO:0000313" key="11">
    <source>
        <dbReference type="EMBL" id="QAT61864.1"/>
    </source>
</evidence>
<dbReference type="GO" id="GO:0051536">
    <property type="term" value="F:iron-sulfur cluster binding"/>
    <property type="evidence" value="ECO:0007669"/>
    <property type="project" value="UniProtKB-KW"/>
</dbReference>
<comment type="cofactor">
    <cofactor evidence="9">
        <name>Mg(2+)</name>
        <dbReference type="ChEBI" id="CHEBI:18420"/>
    </cofactor>
    <cofactor evidence="9">
        <name>Mn(2+)</name>
        <dbReference type="ChEBI" id="CHEBI:29035"/>
    </cofactor>
    <text evidence="9">Mg(2+) or Mn(2+) required for ssDNA cleavage activity.</text>
</comment>
<sequence>MEVNGTLIWYYNICKREVWLMSRNIVPDQNDENIDFGRFLHEQTYKRNKKEIAFGNVKFDVILSTKEKLVIGETKKTSKYSQASKWQLLYYLKVLKDAGIDAEGVLLYLEEKKRTEIILNEETLQELEVMKNSIVDIMQNETPPKVEKCKFCYNCGYNEYCYS</sequence>
<protein>
    <recommendedName>
        <fullName evidence="9">CRISPR-associated exonuclease Cas4</fullName>
        <ecNumber evidence="9">3.1.12.1</ecNumber>
    </recommendedName>
</protein>
<dbReference type="GO" id="GO:0046872">
    <property type="term" value="F:metal ion binding"/>
    <property type="evidence" value="ECO:0007669"/>
    <property type="project" value="UniProtKB-KW"/>
</dbReference>
<keyword evidence="3 9" id="KW-0378">Hydrolase</keyword>
<dbReference type="Pfam" id="PF01930">
    <property type="entry name" value="Cas_Cas4"/>
    <property type="match status" value="1"/>
</dbReference>
<evidence type="ECO:0000313" key="12">
    <source>
        <dbReference type="Proteomes" id="UP000287969"/>
    </source>
</evidence>
<keyword evidence="6 9" id="KW-0411">Iron-sulfur</keyword>
<gene>
    <name evidence="11" type="primary">cas4</name>
    <name evidence="11" type="ORF">EQM13_09790</name>
</gene>
<keyword evidence="12" id="KW-1185">Reference proteome</keyword>
<keyword evidence="7 9" id="KW-0051">Antiviral defense</keyword>
<accession>A0A410QDC0</accession>
<reference evidence="12" key="1">
    <citation type="submission" date="2019-01" db="EMBL/GenBank/DDBJ databases">
        <title>Draft genomes of a novel of Sporanaerobacter strains.</title>
        <authorList>
            <person name="Ma S."/>
        </authorList>
    </citation>
    <scope>NUCLEOTIDE SEQUENCE [LARGE SCALE GENOMIC DNA]</scope>
    <source>
        <strain evidence="12">NJN-17</strain>
    </source>
</reference>
<dbReference type="InterPro" id="IPR013343">
    <property type="entry name" value="CRISPR-assoc_prot_Cas4"/>
</dbReference>
<evidence type="ECO:0000256" key="2">
    <source>
        <dbReference type="ARBA" id="ARBA00022723"/>
    </source>
</evidence>
<dbReference type="PANTHER" id="PTHR37168">
    <property type="entry name" value="CRISPR-ASSOCIATED EXONUCLEASE CAS4"/>
    <property type="match status" value="1"/>
</dbReference>
<dbReference type="OrthoDB" id="9794720at2"/>
<dbReference type="PANTHER" id="PTHR37168:SF2">
    <property type="entry name" value="CRISPR-ASSOCIATED EXONUCLEASE CAS4"/>
    <property type="match status" value="1"/>
</dbReference>
<proteinExistence type="inferred from homology"/>
<comment type="cofactor">
    <cofactor evidence="9">
        <name>iron-sulfur cluster</name>
        <dbReference type="ChEBI" id="CHEBI:30408"/>
    </cofactor>
</comment>
<dbReference type="KEGG" id="spoa:EQM13_09790"/>
<organism evidence="11 12">
    <name type="scientific">Acidilutibacter cellobiosedens</name>
    <dbReference type="NCBI Taxonomy" id="2507161"/>
    <lineage>
        <taxon>Bacteria</taxon>
        <taxon>Bacillati</taxon>
        <taxon>Bacillota</taxon>
        <taxon>Tissierellia</taxon>
        <taxon>Tissierellales</taxon>
        <taxon>Acidilutibacteraceae</taxon>
        <taxon>Acidilutibacter</taxon>
    </lineage>
</organism>
<keyword evidence="8 9" id="KW-0464">Manganese</keyword>
<evidence type="ECO:0000256" key="8">
    <source>
        <dbReference type="ARBA" id="ARBA00023211"/>
    </source>
</evidence>
<dbReference type="InterPro" id="IPR022765">
    <property type="entry name" value="Dna2/Cas4_DUF83"/>
</dbReference>
<evidence type="ECO:0000256" key="3">
    <source>
        <dbReference type="ARBA" id="ARBA00022801"/>
    </source>
</evidence>
<evidence type="ECO:0000256" key="7">
    <source>
        <dbReference type="ARBA" id="ARBA00023118"/>
    </source>
</evidence>
<dbReference type="AlphaFoldDB" id="A0A410QDC0"/>
<evidence type="ECO:0000256" key="9">
    <source>
        <dbReference type="RuleBase" id="RU365022"/>
    </source>
</evidence>
<dbReference type="InterPro" id="IPR011604">
    <property type="entry name" value="PDDEXK-like_dom_sf"/>
</dbReference>
<dbReference type="GO" id="GO:0051607">
    <property type="term" value="P:defense response to virus"/>
    <property type="evidence" value="ECO:0007669"/>
    <property type="project" value="UniProtKB-KW"/>
</dbReference>
<evidence type="ECO:0000256" key="5">
    <source>
        <dbReference type="ARBA" id="ARBA00023004"/>
    </source>
</evidence>
<comment type="similarity">
    <text evidence="9">Belongs to the CRISPR-associated exonuclease Cas4 family.</text>
</comment>
<evidence type="ECO:0000259" key="10">
    <source>
        <dbReference type="Pfam" id="PF01930"/>
    </source>
</evidence>
<keyword evidence="1 9" id="KW-0540">Nuclease</keyword>
<dbReference type="Proteomes" id="UP000287969">
    <property type="component" value="Chromosome"/>
</dbReference>
<keyword evidence="4 9" id="KW-0269">Exonuclease</keyword>
<dbReference type="EMBL" id="CP035282">
    <property type="protein sequence ID" value="QAT61864.1"/>
    <property type="molecule type" value="Genomic_DNA"/>
</dbReference>
<evidence type="ECO:0000256" key="6">
    <source>
        <dbReference type="ARBA" id="ARBA00023014"/>
    </source>
</evidence>
<name>A0A410QDC0_9FIRM</name>
<dbReference type="RefSeq" id="WP_128752541.1">
    <property type="nucleotide sequence ID" value="NZ_CP035282.1"/>
</dbReference>